<proteinExistence type="predicted"/>
<keyword evidence="2" id="KW-1185">Reference proteome</keyword>
<dbReference type="Proteomes" id="UP001281410">
    <property type="component" value="Unassembled WGS sequence"/>
</dbReference>
<dbReference type="AlphaFoldDB" id="A0AAE0EF05"/>
<dbReference type="EMBL" id="JANJYJ010000002">
    <property type="protein sequence ID" value="KAK3225983.1"/>
    <property type="molecule type" value="Genomic_DNA"/>
</dbReference>
<name>A0AAE0EF05_9ROSI</name>
<sequence>MEGLNELFLRAHELNLIKGVTFGDNAVHISHIQFADDTIIFLEPNMVYLLNSKRILMCFELASGLRINFHKSCVVRVGKHIRDVKAWARRFKCKKASLPITYLG</sequence>
<evidence type="ECO:0000313" key="1">
    <source>
        <dbReference type="EMBL" id="KAK3225983.1"/>
    </source>
</evidence>
<organism evidence="1 2">
    <name type="scientific">Dipteronia sinensis</name>
    <dbReference type="NCBI Taxonomy" id="43782"/>
    <lineage>
        <taxon>Eukaryota</taxon>
        <taxon>Viridiplantae</taxon>
        <taxon>Streptophyta</taxon>
        <taxon>Embryophyta</taxon>
        <taxon>Tracheophyta</taxon>
        <taxon>Spermatophyta</taxon>
        <taxon>Magnoliopsida</taxon>
        <taxon>eudicotyledons</taxon>
        <taxon>Gunneridae</taxon>
        <taxon>Pentapetalae</taxon>
        <taxon>rosids</taxon>
        <taxon>malvids</taxon>
        <taxon>Sapindales</taxon>
        <taxon>Sapindaceae</taxon>
        <taxon>Hippocastanoideae</taxon>
        <taxon>Acereae</taxon>
        <taxon>Dipteronia</taxon>
    </lineage>
</organism>
<comment type="caution">
    <text evidence="1">The sequence shown here is derived from an EMBL/GenBank/DDBJ whole genome shotgun (WGS) entry which is preliminary data.</text>
</comment>
<reference evidence="1" key="1">
    <citation type="journal article" date="2023" name="Plant J.">
        <title>Genome sequences and population genomics provide insights into the demographic history, inbreeding, and mutation load of two 'living fossil' tree species of Dipteronia.</title>
        <authorList>
            <person name="Feng Y."/>
            <person name="Comes H.P."/>
            <person name="Chen J."/>
            <person name="Zhu S."/>
            <person name="Lu R."/>
            <person name="Zhang X."/>
            <person name="Li P."/>
            <person name="Qiu J."/>
            <person name="Olsen K.M."/>
            <person name="Qiu Y."/>
        </authorList>
    </citation>
    <scope>NUCLEOTIDE SEQUENCE</scope>
    <source>
        <strain evidence="1">NBL</strain>
    </source>
</reference>
<evidence type="ECO:0000313" key="2">
    <source>
        <dbReference type="Proteomes" id="UP001281410"/>
    </source>
</evidence>
<accession>A0AAE0EF05</accession>
<evidence type="ECO:0008006" key="3">
    <source>
        <dbReference type="Google" id="ProtNLM"/>
    </source>
</evidence>
<gene>
    <name evidence="1" type="ORF">Dsin_005845</name>
</gene>
<protein>
    <recommendedName>
        <fullName evidence="3">Reverse transcriptase domain-containing protein</fullName>
    </recommendedName>
</protein>